<dbReference type="SMART" id="SM00028">
    <property type="entry name" value="TPR"/>
    <property type="match status" value="9"/>
</dbReference>
<accession>A0AAX6GA07</accession>
<dbReference type="InterPro" id="IPR019734">
    <property type="entry name" value="TPR_rpt"/>
</dbReference>
<dbReference type="Proteomes" id="UP001140949">
    <property type="component" value="Unassembled WGS sequence"/>
</dbReference>
<feature type="region of interest" description="Disordered" evidence="1">
    <location>
        <begin position="567"/>
        <end position="589"/>
    </location>
</feature>
<organism evidence="2 3">
    <name type="scientific">Iris pallida</name>
    <name type="common">Sweet iris</name>
    <dbReference type="NCBI Taxonomy" id="29817"/>
    <lineage>
        <taxon>Eukaryota</taxon>
        <taxon>Viridiplantae</taxon>
        <taxon>Streptophyta</taxon>
        <taxon>Embryophyta</taxon>
        <taxon>Tracheophyta</taxon>
        <taxon>Spermatophyta</taxon>
        <taxon>Magnoliopsida</taxon>
        <taxon>Liliopsida</taxon>
        <taxon>Asparagales</taxon>
        <taxon>Iridaceae</taxon>
        <taxon>Iridoideae</taxon>
        <taxon>Irideae</taxon>
        <taxon>Iris</taxon>
    </lineage>
</organism>
<sequence length="589" mass="64792">MRRGPRPFLPSILAALRRSPSVPPLHSKPPFSFPKCPQPHKFSSLSSLESAFESAATTDDVLSSFAALSSSLPPSSPSLALACLKVGQHLDSDPSSDPSKTLGFAIRSLEILDRTPDSNPVPLAMSLHLAGSASFSLKRFNDSLSFLTRACRILESVDPDTAEDSSGFDLRPVAHAIHLQLANTKTALGRREDALLHLRKCLDLKVSIFGGTGKELGTGYRDLAEAYAAVLDFKEALPHCLKALEIHKSELGMNSVEVAHDRRLLGVIYTGLEEHDKALKQNEMSQKVLKSWGMGSDLLHAEIDAANIQIALGKFDEAVETLKRVAKETEKDSETKAFVFLSMAKALSNQDKFDDSKRCLEISREILEKKEDVSPSKVAEAYTEMATLYESMENEFDTAITLLKRSLRMIERLPQEQHLEGNVSARIGWLYLLTGKVEKAVDYLESAAERMQECFGPKHFGVGYIYNNLGAAYLEMDRPQSAAQMFALAKDILDFSLGPNHIDSIRTCQSLANAYSAMGSYSLALEFQQRVVDSWTSHGPSATDELTEASRLFEELKKKAFGSLPDAGVEDDQLLPQGNDITTTKPVQH</sequence>
<dbReference type="AlphaFoldDB" id="A0AAX6GA07"/>
<reference evidence="2" key="2">
    <citation type="submission" date="2023-04" db="EMBL/GenBank/DDBJ databases">
        <authorList>
            <person name="Bruccoleri R.E."/>
            <person name="Oakeley E.J."/>
            <person name="Faust A.-M."/>
            <person name="Dessus-Babus S."/>
            <person name="Altorfer M."/>
            <person name="Burckhardt D."/>
            <person name="Oertli M."/>
            <person name="Naumann U."/>
            <person name="Petersen F."/>
            <person name="Wong J."/>
        </authorList>
    </citation>
    <scope>NUCLEOTIDE SEQUENCE</scope>
    <source>
        <strain evidence="2">GSM-AAB239-AS_SAM_17_03QT</strain>
        <tissue evidence="2">Leaf</tissue>
    </source>
</reference>
<proteinExistence type="predicted"/>
<dbReference type="PANTHER" id="PTHR47459:SF1">
    <property type="entry name" value="KINESIN LIGHT CHAIN-RELATED"/>
    <property type="match status" value="1"/>
</dbReference>
<reference evidence="2" key="1">
    <citation type="journal article" date="2023" name="GigaByte">
        <title>Genome assembly of the bearded iris, Iris pallida Lam.</title>
        <authorList>
            <person name="Bruccoleri R.E."/>
            <person name="Oakeley E.J."/>
            <person name="Faust A.M.E."/>
            <person name="Altorfer M."/>
            <person name="Dessus-Babus S."/>
            <person name="Burckhardt D."/>
            <person name="Oertli M."/>
            <person name="Naumann U."/>
            <person name="Petersen F."/>
            <person name="Wong J."/>
        </authorList>
    </citation>
    <scope>NUCLEOTIDE SEQUENCE</scope>
    <source>
        <strain evidence="2">GSM-AAB239-AS_SAM_17_03QT</strain>
    </source>
</reference>
<name>A0AAX6GA07_IRIPA</name>
<evidence type="ECO:0000256" key="1">
    <source>
        <dbReference type="SAM" id="MobiDB-lite"/>
    </source>
</evidence>
<keyword evidence="3" id="KW-1185">Reference proteome</keyword>
<gene>
    <name evidence="2" type="ORF">M6B38_378720</name>
</gene>
<feature type="compositionally biased region" description="Polar residues" evidence="1">
    <location>
        <begin position="579"/>
        <end position="589"/>
    </location>
</feature>
<dbReference type="InterPro" id="IPR011990">
    <property type="entry name" value="TPR-like_helical_dom_sf"/>
</dbReference>
<comment type="caution">
    <text evidence="2">The sequence shown here is derived from an EMBL/GenBank/DDBJ whole genome shotgun (WGS) entry which is preliminary data.</text>
</comment>
<dbReference type="Pfam" id="PF13424">
    <property type="entry name" value="TPR_12"/>
    <property type="match status" value="2"/>
</dbReference>
<dbReference type="Gene3D" id="1.25.40.10">
    <property type="entry name" value="Tetratricopeptide repeat domain"/>
    <property type="match status" value="3"/>
</dbReference>
<evidence type="ECO:0000313" key="2">
    <source>
        <dbReference type="EMBL" id="KAJ6825135.1"/>
    </source>
</evidence>
<dbReference type="PANTHER" id="PTHR47459">
    <property type="entry name" value="KINESIN LIGHT CHAIN-RELATED"/>
    <property type="match status" value="1"/>
</dbReference>
<dbReference type="EMBL" id="JANAVB010021796">
    <property type="protein sequence ID" value="KAJ6825135.1"/>
    <property type="molecule type" value="Genomic_DNA"/>
</dbReference>
<evidence type="ECO:0000313" key="3">
    <source>
        <dbReference type="Proteomes" id="UP001140949"/>
    </source>
</evidence>
<protein>
    <submittedName>
        <fullName evidence="2">Protein KINESIN LIGHT CHAIN-RELATED 2-like</fullName>
    </submittedName>
</protein>
<dbReference type="SUPFAM" id="SSF48452">
    <property type="entry name" value="TPR-like"/>
    <property type="match status" value="3"/>
</dbReference>